<dbReference type="PANTHER" id="PTHR38123">
    <property type="entry name" value="CELL WALL SERINE-THREONINE-RICH GALACTOMANNOPROTEIN MP1 (AFU_ORTHOLOGUE AFUA_4G03240)"/>
    <property type="match status" value="1"/>
</dbReference>
<dbReference type="Proteomes" id="UP000076744">
    <property type="component" value="Unassembled WGS sequence"/>
</dbReference>
<keyword evidence="3" id="KW-1185">Reference proteome</keyword>
<dbReference type="Gene3D" id="1.20.1280.140">
    <property type="match status" value="1"/>
</dbReference>
<accession>A0A167QNZ7</accession>
<dbReference type="GO" id="GO:0005576">
    <property type="term" value="C:extracellular region"/>
    <property type="evidence" value="ECO:0007669"/>
    <property type="project" value="TreeGrafter"/>
</dbReference>
<comment type="caution">
    <text evidence="2">The sequence shown here is derived from an EMBL/GenBank/DDBJ whole genome shotgun (WGS) entry which is preliminary data.</text>
</comment>
<dbReference type="GeneID" id="30023346"/>
<gene>
    <name evidence="2" type="ORF">ISF_07054</name>
</gene>
<dbReference type="RefSeq" id="XP_018702303.1">
    <property type="nucleotide sequence ID" value="XM_018850658.1"/>
</dbReference>
<proteinExistence type="predicted"/>
<dbReference type="EMBL" id="AZHB01000019">
    <property type="protein sequence ID" value="OAA57813.1"/>
    <property type="molecule type" value="Genomic_DNA"/>
</dbReference>
<dbReference type="STRING" id="1081104.A0A167QNZ7"/>
<sequence length="178" mass="18278">MHFSAPLAVISALSGAHALVIPRDASVIIGVLTAVQGDIDGLDSAVNGWTSDPSPVLDASNKLVDTISQGTATVQGSPDLTLDESLTLLDPVQSLKQHAQTLVDDLKAKKDTVQQAGLCEVVEIQIGTISDKSKGLIDATVSKVPQDAQGIAQDQAQGILDVLADAQSAFSPGNCVNA</sequence>
<dbReference type="InterPro" id="IPR021054">
    <property type="entry name" value="Cell_wall_mannoprotein_1"/>
</dbReference>
<feature type="signal peptide" evidence="1">
    <location>
        <begin position="1"/>
        <end position="18"/>
    </location>
</feature>
<dbReference type="Pfam" id="PF12296">
    <property type="entry name" value="HsbA"/>
    <property type="match status" value="1"/>
</dbReference>
<feature type="chain" id="PRO_5007891604" evidence="1">
    <location>
        <begin position="19"/>
        <end position="178"/>
    </location>
</feature>
<evidence type="ECO:0000313" key="2">
    <source>
        <dbReference type="EMBL" id="OAA57813.1"/>
    </source>
</evidence>
<protein>
    <submittedName>
        <fullName evidence="2">Cell wall galactomannoprotein</fullName>
    </submittedName>
</protein>
<dbReference type="OrthoDB" id="2422134at2759"/>
<dbReference type="PANTHER" id="PTHR38123:SF6">
    <property type="entry name" value="CELL WALL SERINE-THREONINE-RICH GALACTOMANNOPROTEIN MP1 (AFU_ORTHOLOGUE AFUA_4G03240)"/>
    <property type="match status" value="1"/>
</dbReference>
<reference evidence="2 3" key="1">
    <citation type="journal article" date="2016" name="Genome Biol. Evol.">
        <title>Divergent and convergent evolution of fungal pathogenicity.</title>
        <authorList>
            <person name="Shang Y."/>
            <person name="Xiao G."/>
            <person name="Zheng P."/>
            <person name="Cen K."/>
            <person name="Zhan S."/>
            <person name="Wang C."/>
        </authorList>
    </citation>
    <scope>NUCLEOTIDE SEQUENCE [LARGE SCALE GENOMIC DNA]</scope>
    <source>
        <strain evidence="2 3">ARSEF 2679</strain>
    </source>
</reference>
<name>A0A167QNZ7_CORFA</name>
<dbReference type="AlphaFoldDB" id="A0A167QNZ7"/>
<evidence type="ECO:0000256" key="1">
    <source>
        <dbReference type="SAM" id="SignalP"/>
    </source>
</evidence>
<evidence type="ECO:0000313" key="3">
    <source>
        <dbReference type="Proteomes" id="UP000076744"/>
    </source>
</evidence>
<keyword evidence="1" id="KW-0732">Signal</keyword>
<organism evidence="2 3">
    <name type="scientific">Cordyceps fumosorosea (strain ARSEF 2679)</name>
    <name type="common">Isaria fumosorosea</name>
    <dbReference type="NCBI Taxonomy" id="1081104"/>
    <lineage>
        <taxon>Eukaryota</taxon>
        <taxon>Fungi</taxon>
        <taxon>Dikarya</taxon>
        <taxon>Ascomycota</taxon>
        <taxon>Pezizomycotina</taxon>
        <taxon>Sordariomycetes</taxon>
        <taxon>Hypocreomycetidae</taxon>
        <taxon>Hypocreales</taxon>
        <taxon>Cordycipitaceae</taxon>
        <taxon>Cordyceps</taxon>
    </lineage>
</organism>